<dbReference type="SMART" id="SM00853">
    <property type="entry name" value="MutL_C"/>
    <property type="match status" value="1"/>
</dbReference>
<comment type="function">
    <text evidence="5">This protein is involved in the repair of mismatches in DNA. It is required for dam-dependent methyl-directed DNA mismatch repair. May act as a 'molecular matchmaker', a protein that promotes the formation of a stable complex between two or more DNA-binding proteins in an ATP-dependent manner without itself being part of a final effector complex.</text>
</comment>
<dbReference type="Gene3D" id="3.30.565.10">
    <property type="entry name" value="Histidine kinase-like ATPase, C-terminal domain"/>
    <property type="match status" value="1"/>
</dbReference>
<keyword evidence="3 5" id="KW-0227">DNA damage</keyword>
<dbReference type="SUPFAM" id="SSF54211">
    <property type="entry name" value="Ribosomal protein S5 domain 2-like"/>
    <property type="match status" value="1"/>
</dbReference>
<keyword evidence="4 5" id="KW-0234">DNA repair</keyword>
<organism evidence="8">
    <name type="scientific">uncultured Desulfobacterium sp</name>
    <dbReference type="NCBI Taxonomy" id="201089"/>
    <lineage>
        <taxon>Bacteria</taxon>
        <taxon>Pseudomonadati</taxon>
        <taxon>Thermodesulfobacteriota</taxon>
        <taxon>Desulfobacteria</taxon>
        <taxon>Desulfobacterales</taxon>
        <taxon>Desulfobacteriaceae</taxon>
        <taxon>Desulfobacterium</taxon>
        <taxon>environmental samples</taxon>
    </lineage>
</organism>
<reference evidence="8" key="1">
    <citation type="submission" date="2018-01" db="EMBL/GenBank/DDBJ databases">
        <authorList>
            <person name="Regsiter A."/>
            <person name="William W."/>
        </authorList>
    </citation>
    <scope>NUCLEOTIDE SEQUENCE</scope>
    <source>
        <strain evidence="8">TRIP AH-1</strain>
    </source>
</reference>
<dbReference type="InterPro" id="IPR037198">
    <property type="entry name" value="MutL_C_sf"/>
</dbReference>
<evidence type="ECO:0000256" key="3">
    <source>
        <dbReference type="ARBA" id="ARBA00022763"/>
    </source>
</evidence>
<dbReference type="InterPro" id="IPR020568">
    <property type="entry name" value="Ribosomal_Su5_D2-typ_SF"/>
</dbReference>
<gene>
    <name evidence="5 8" type="primary">mutL</name>
    <name evidence="8" type="ORF">PITCH_A840077</name>
</gene>
<dbReference type="InterPro" id="IPR038973">
    <property type="entry name" value="MutL/Mlh/Pms-like"/>
</dbReference>
<dbReference type="Gene3D" id="3.30.1540.20">
    <property type="entry name" value="MutL, C-terminal domain, dimerisation subdomain"/>
    <property type="match status" value="1"/>
</dbReference>
<dbReference type="InterPro" id="IPR020667">
    <property type="entry name" value="DNA_mismatch_repair_MutL"/>
</dbReference>
<dbReference type="Gene3D" id="3.30.230.10">
    <property type="match status" value="1"/>
</dbReference>
<dbReference type="GO" id="GO:0006298">
    <property type="term" value="P:mismatch repair"/>
    <property type="evidence" value="ECO:0007669"/>
    <property type="project" value="UniProtKB-UniRule"/>
</dbReference>
<accession>A0A445N3C2</accession>
<dbReference type="InterPro" id="IPR014721">
    <property type="entry name" value="Ribsml_uS5_D2-typ_fold_subgr"/>
</dbReference>
<dbReference type="FunFam" id="3.30.565.10:FF:000003">
    <property type="entry name" value="DNA mismatch repair endonuclease MutL"/>
    <property type="match status" value="1"/>
</dbReference>
<dbReference type="CDD" id="cd16926">
    <property type="entry name" value="HATPase_MutL-MLH-PMS-like"/>
    <property type="match status" value="1"/>
</dbReference>
<dbReference type="GO" id="GO:0030983">
    <property type="term" value="F:mismatched DNA binding"/>
    <property type="evidence" value="ECO:0007669"/>
    <property type="project" value="InterPro"/>
</dbReference>
<evidence type="ECO:0000256" key="2">
    <source>
        <dbReference type="ARBA" id="ARBA00021975"/>
    </source>
</evidence>
<evidence type="ECO:0000256" key="1">
    <source>
        <dbReference type="ARBA" id="ARBA00006082"/>
    </source>
</evidence>
<dbReference type="SMART" id="SM01340">
    <property type="entry name" value="DNA_mis_repair"/>
    <property type="match status" value="1"/>
</dbReference>
<dbReference type="NCBIfam" id="TIGR00585">
    <property type="entry name" value="mutl"/>
    <property type="match status" value="1"/>
</dbReference>
<dbReference type="GO" id="GO:0140664">
    <property type="term" value="F:ATP-dependent DNA damage sensor activity"/>
    <property type="evidence" value="ECO:0007669"/>
    <property type="project" value="InterPro"/>
</dbReference>
<dbReference type="HAMAP" id="MF_00149">
    <property type="entry name" value="DNA_mis_repair"/>
    <property type="match status" value="1"/>
</dbReference>
<sequence>MNTIRILPENVASQIAAGEVIDRPASVVRELLDNSIDAGSERIAVKVEGGGKSLIRVSDNGVGMTRDDLLLCIERHATSKIRTASDLYTVSSLGFRGEAIPSIGSVSRLEITSRPKDQLGAFRLKMSGGKLTAVEETGGPAGTTVEVRDLFFNIPVRRNFMRSANTELDYIIETFSRSALPYFGVSFKLEDSTKTILNFPASGRPLDRLFSLLGRKVTESMILADEAAGDLTLKLYLAPPELNRTRADRLYVYVNRRNIRDNLITKAIFSGYGQRLMKGRYPQAVVFVEIEPSKVDVNIHPTKQEVRFHNSRAVFDTIASAIEKALSHSLHPFVFPSQSADKEETSHETEPAFFSVAEPRITYKTKPDYLSLVETIKTDQQIKAGVEHPEAAMVKEPPSVIGQLGGTYILCQGKDGLIMVDQHAAHERVVYENLKKGINKSHIEVQALLLPIELELSAKEARIAVEKAGLLADIGIEVDHFGGNSFLLRAHPAILKDVNWDSFFSELLACLYEGRGEKESLLDNVLTVMACHGAVRAGDRMSLDEMALLLDQLEATALPTNCPHGRPVSRLITYHEIEKMFKRIV</sequence>
<dbReference type="InterPro" id="IPR036890">
    <property type="entry name" value="HATPase_C_sf"/>
</dbReference>
<comment type="similarity">
    <text evidence="1 5">Belongs to the DNA mismatch repair MutL/HexB family.</text>
</comment>
<evidence type="ECO:0000256" key="4">
    <source>
        <dbReference type="ARBA" id="ARBA00023204"/>
    </source>
</evidence>
<dbReference type="Gene3D" id="3.30.1370.100">
    <property type="entry name" value="MutL, C-terminal domain, regulatory subdomain"/>
    <property type="match status" value="1"/>
</dbReference>
<dbReference type="PANTHER" id="PTHR10073">
    <property type="entry name" value="DNA MISMATCH REPAIR PROTEIN MLH, PMS, MUTL"/>
    <property type="match status" value="1"/>
</dbReference>
<dbReference type="CDD" id="cd00782">
    <property type="entry name" value="MutL_Trans"/>
    <property type="match status" value="1"/>
</dbReference>
<dbReference type="GO" id="GO:0016887">
    <property type="term" value="F:ATP hydrolysis activity"/>
    <property type="evidence" value="ECO:0007669"/>
    <property type="project" value="InterPro"/>
</dbReference>
<dbReference type="Pfam" id="PF08676">
    <property type="entry name" value="MutL_C"/>
    <property type="match status" value="1"/>
</dbReference>
<dbReference type="Pfam" id="PF01119">
    <property type="entry name" value="DNA_mis_repair"/>
    <property type="match status" value="1"/>
</dbReference>
<dbReference type="SUPFAM" id="SSF55874">
    <property type="entry name" value="ATPase domain of HSP90 chaperone/DNA topoisomerase II/histidine kinase"/>
    <property type="match status" value="1"/>
</dbReference>
<dbReference type="InterPro" id="IPR014790">
    <property type="entry name" value="MutL_C"/>
</dbReference>
<dbReference type="InterPro" id="IPR002099">
    <property type="entry name" value="MutL/Mlh/PMS"/>
</dbReference>
<dbReference type="GO" id="GO:0032300">
    <property type="term" value="C:mismatch repair complex"/>
    <property type="evidence" value="ECO:0007669"/>
    <property type="project" value="InterPro"/>
</dbReference>
<dbReference type="InterPro" id="IPR042121">
    <property type="entry name" value="MutL_C_regsub"/>
</dbReference>
<dbReference type="InterPro" id="IPR042120">
    <property type="entry name" value="MutL_C_dimsub"/>
</dbReference>
<dbReference type="Pfam" id="PF13589">
    <property type="entry name" value="HATPase_c_3"/>
    <property type="match status" value="1"/>
</dbReference>
<evidence type="ECO:0000259" key="6">
    <source>
        <dbReference type="SMART" id="SM00853"/>
    </source>
</evidence>
<protein>
    <recommendedName>
        <fullName evidence="2 5">DNA mismatch repair protein MutL</fullName>
    </recommendedName>
</protein>
<dbReference type="AlphaFoldDB" id="A0A445N3C2"/>
<dbReference type="EMBL" id="OJIN01000230">
    <property type="protein sequence ID" value="SPD76191.1"/>
    <property type="molecule type" value="Genomic_DNA"/>
</dbReference>
<evidence type="ECO:0000256" key="5">
    <source>
        <dbReference type="HAMAP-Rule" id="MF_00149"/>
    </source>
</evidence>
<feature type="domain" description="MutL C-terminal dimerisation" evidence="6">
    <location>
        <begin position="400"/>
        <end position="541"/>
    </location>
</feature>
<dbReference type="InterPro" id="IPR013507">
    <property type="entry name" value="DNA_mismatch_S5_2-like"/>
</dbReference>
<evidence type="ECO:0000259" key="7">
    <source>
        <dbReference type="SMART" id="SM01340"/>
    </source>
</evidence>
<feature type="domain" description="DNA mismatch repair protein S5" evidence="7">
    <location>
        <begin position="209"/>
        <end position="327"/>
    </location>
</feature>
<dbReference type="SUPFAM" id="SSF118116">
    <property type="entry name" value="DNA mismatch repair protein MutL"/>
    <property type="match status" value="1"/>
</dbReference>
<dbReference type="GO" id="GO:0005524">
    <property type="term" value="F:ATP binding"/>
    <property type="evidence" value="ECO:0007669"/>
    <property type="project" value="InterPro"/>
</dbReference>
<proteinExistence type="inferred from homology"/>
<name>A0A445N3C2_9BACT</name>
<evidence type="ECO:0000313" key="8">
    <source>
        <dbReference type="EMBL" id="SPD76191.1"/>
    </source>
</evidence>
<dbReference type="PANTHER" id="PTHR10073:SF12">
    <property type="entry name" value="DNA MISMATCH REPAIR PROTEIN MLH1"/>
    <property type="match status" value="1"/>
</dbReference>